<accession>A0A3D8SN24</accession>
<feature type="compositionally biased region" description="Polar residues" evidence="1">
    <location>
        <begin position="294"/>
        <end position="304"/>
    </location>
</feature>
<feature type="region of interest" description="Disordered" evidence="1">
    <location>
        <begin position="1"/>
        <end position="64"/>
    </location>
</feature>
<feature type="compositionally biased region" description="Basic and acidic residues" evidence="1">
    <location>
        <begin position="393"/>
        <end position="409"/>
    </location>
</feature>
<feature type="region of interest" description="Disordered" evidence="1">
    <location>
        <begin position="294"/>
        <end position="423"/>
    </location>
</feature>
<dbReference type="OrthoDB" id="3562178at2759"/>
<feature type="compositionally biased region" description="Polar residues" evidence="1">
    <location>
        <begin position="317"/>
        <end position="337"/>
    </location>
</feature>
<name>A0A3D8SN24_9HELO</name>
<feature type="compositionally biased region" description="Polar residues" evidence="1">
    <location>
        <begin position="41"/>
        <end position="52"/>
    </location>
</feature>
<dbReference type="AlphaFoldDB" id="A0A3D8SN24"/>
<keyword evidence="3" id="KW-1185">Reference proteome</keyword>
<feature type="compositionally biased region" description="Polar residues" evidence="1">
    <location>
        <begin position="7"/>
        <end position="30"/>
    </location>
</feature>
<sequence>MPIPRPSRTQQQLTPVARSSKSAFNSNPNYLETPADVQAGNVAQPSGLSNNGHAHPNSPPHQNTTTRHIVAVTSSTTNNSTGGPGNRTENILCSERQANVATHEGSDSRNRRAPSRRAKKQKRFSDNSVAKPRYDFNLLQIFPKRSTTSHSARFDNSSEVNHALKNTPPDMARNLPPLGARHFSDQYSSLEKEMEHKAIAGAFRKEFFITLQKRREEANRNFKDCSRYYRQWYAQKLVWEQWFPRDRFPGIEPLPYEHNWGSILVRKAQNCVAVAPPPVQNPKFSVAVPILNHSLPNRSEGQNPRQRKGPDLKSPKGETSSRNVTVNLGFHPSSTDAKVSHGRSGLSQASTHSVASATTRTPTSKPGKGNMEDRLPRGDFYTPSGSAWASHGDYYRPEYKESEPMDSRALKNATPSQETVPPIPKVCLSASEEWVTSGKRPTPNDPEYGRLHYDDATDLGETSFHEKSSPILNRNAETDVNAPQERTADSNHDNLGPPAIIVNGHTIHCPKDALEELLDIFIADTASATLSDNLHCHLFWQRLQSGELSFLALPFLRTDFHAAQEAAQFLEEWVVAALQDSNETLLKRWSTAHALDAGHSRELASQKLGITDDLALYPDVPHDISIDTGSIRQPASSENARTSAIFNEGMNLLFTEEAAKAEGSMRVVVDDETDTLVTLKEYKERILQRAQAFTRKEAHRIAPPDPTSEVALKRKVGEVDDGEHCEKKRCV</sequence>
<evidence type="ECO:0000313" key="3">
    <source>
        <dbReference type="Proteomes" id="UP000256328"/>
    </source>
</evidence>
<dbReference type="EMBL" id="PDLN01000004">
    <property type="protein sequence ID" value="RDW87733.1"/>
    <property type="molecule type" value="Genomic_DNA"/>
</dbReference>
<feature type="compositionally biased region" description="Basic residues" evidence="1">
    <location>
        <begin position="111"/>
        <end position="122"/>
    </location>
</feature>
<protein>
    <submittedName>
        <fullName evidence="2">Uncharacterized protein</fullName>
    </submittedName>
</protein>
<evidence type="ECO:0000313" key="2">
    <source>
        <dbReference type="EMBL" id="RDW87733.1"/>
    </source>
</evidence>
<dbReference type="Proteomes" id="UP000256328">
    <property type="component" value="Unassembled WGS sequence"/>
</dbReference>
<reference evidence="2 3" key="1">
    <citation type="journal article" date="2018" name="IMA Fungus">
        <title>IMA Genome-F 9: Draft genome sequence of Annulohypoxylon stygium, Aspergillus mulundensis, Berkeleyomyces basicola (syn. Thielaviopsis basicola), Ceratocystis smalleyi, two Cercospora beticola strains, Coleophoma cylindrospora, Fusarium fracticaudum, Phialophora cf. hyalina, and Morchella septimelata.</title>
        <authorList>
            <person name="Wingfield B.D."/>
            <person name="Bills G.F."/>
            <person name="Dong Y."/>
            <person name="Huang W."/>
            <person name="Nel W.J."/>
            <person name="Swalarsk-Parry B.S."/>
            <person name="Vaghefi N."/>
            <person name="Wilken P.M."/>
            <person name="An Z."/>
            <person name="de Beer Z.W."/>
            <person name="De Vos L."/>
            <person name="Chen L."/>
            <person name="Duong T.A."/>
            <person name="Gao Y."/>
            <person name="Hammerbacher A."/>
            <person name="Kikkert J.R."/>
            <person name="Li Y."/>
            <person name="Li H."/>
            <person name="Li K."/>
            <person name="Li Q."/>
            <person name="Liu X."/>
            <person name="Ma X."/>
            <person name="Naidoo K."/>
            <person name="Pethybridge S.J."/>
            <person name="Sun J."/>
            <person name="Steenkamp E.T."/>
            <person name="van der Nest M.A."/>
            <person name="van Wyk S."/>
            <person name="Wingfield M.J."/>
            <person name="Xiong C."/>
            <person name="Yue Q."/>
            <person name="Zhang X."/>
        </authorList>
    </citation>
    <scope>NUCLEOTIDE SEQUENCE [LARGE SCALE GENOMIC DNA]</scope>
    <source>
        <strain evidence="2 3">BP5796</strain>
    </source>
</reference>
<proteinExistence type="predicted"/>
<evidence type="ECO:0000256" key="1">
    <source>
        <dbReference type="SAM" id="MobiDB-lite"/>
    </source>
</evidence>
<feature type="region of interest" description="Disordered" evidence="1">
    <location>
        <begin position="98"/>
        <end position="129"/>
    </location>
</feature>
<gene>
    <name evidence="2" type="ORF">BP5796_03427</name>
</gene>
<comment type="caution">
    <text evidence="2">The sequence shown here is derived from an EMBL/GenBank/DDBJ whole genome shotgun (WGS) entry which is preliminary data.</text>
</comment>
<feature type="compositionally biased region" description="Polar residues" evidence="1">
    <location>
        <begin position="345"/>
        <end position="364"/>
    </location>
</feature>
<organism evidence="2 3">
    <name type="scientific">Coleophoma crateriformis</name>
    <dbReference type="NCBI Taxonomy" id="565419"/>
    <lineage>
        <taxon>Eukaryota</taxon>
        <taxon>Fungi</taxon>
        <taxon>Dikarya</taxon>
        <taxon>Ascomycota</taxon>
        <taxon>Pezizomycotina</taxon>
        <taxon>Leotiomycetes</taxon>
        <taxon>Helotiales</taxon>
        <taxon>Dermateaceae</taxon>
        <taxon>Coleophoma</taxon>
    </lineage>
</organism>